<feature type="region of interest" description="Disordered" evidence="1">
    <location>
        <begin position="1"/>
        <end position="22"/>
    </location>
</feature>
<keyword evidence="3" id="KW-1185">Reference proteome</keyword>
<dbReference type="SUPFAM" id="SSF56784">
    <property type="entry name" value="HAD-like"/>
    <property type="match status" value="1"/>
</dbReference>
<dbReference type="NCBIfam" id="TIGR01549">
    <property type="entry name" value="HAD-SF-IA-v1"/>
    <property type="match status" value="1"/>
</dbReference>
<dbReference type="InterPro" id="IPR006439">
    <property type="entry name" value="HAD-SF_hydro_IA"/>
</dbReference>
<evidence type="ECO:0000256" key="1">
    <source>
        <dbReference type="SAM" id="MobiDB-lite"/>
    </source>
</evidence>
<dbReference type="Gene3D" id="1.10.150.240">
    <property type="entry name" value="Putative phosphatase, domain 2"/>
    <property type="match status" value="1"/>
</dbReference>
<dbReference type="NCBIfam" id="TIGR01509">
    <property type="entry name" value="HAD-SF-IA-v3"/>
    <property type="match status" value="1"/>
</dbReference>
<dbReference type="InterPro" id="IPR023198">
    <property type="entry name" value="PGP-like_dom2"/>
</dbReference>
<dbReference type="InterPro" id="IPR036412">
    <property type="entry name" value="HAD-like_sf"/>
</dbReference>
<protein>
    <submittedName>
        <fullName evidence="2">Hydrolase</fullName>
    </submittedName>
</protein>
<dbReference type="AlphaFoldDB" id="A0A919DBJ2"/>
<accession>A0A919DBJ2</accession>
<organism evidence="2 3">
    <name type="scientific">Streptomyces capitiformicae</name>
    <dbReference type="NCBI Taxonomy" id="2014920"/>
    <lineage>
        <taxon>Bacteria</taxon>
        <taxon>Bacillati</taxon>
        <taxon>Actinomycetota</taxon>
        <taxon>Actinomycetes</taxon>
        <taxon>Kitasatosporales</taxon>
        <taxon>Streptomycetaceae</taxon>
        <taxon>Streptomyces</taxon>
    </lineage>
</organism>
<proteinExistence type="predicted"/>
<dbReference type="InterPro" id="IPR050155">
    <property type="entry name" value="HAD-like_hydrolase_sf"/>
</dbReference>
<dbReference type="RefSeq" id="WP_229913995.1">
    <property type="nucleotide sequence ID" value="NZ_BNAT01000017.1"/>
</dbReference>
<keyword evidence="2" id="KW-0378">Hydrolase</keyword>
<dbReference type="Gene3D" id="3.40.50.1000">
    <property type="entry name" value="HAD superfamily/HAD-like"/>
    <property type="match status" value="1"/>
</dbReference>
<dbReference type="PANTHER" id="PTHR43434">
    <property type="entry name" value="PHOSPHOGLYCOLATE PHOSPHATASE"/>
    <property type="match status" value="1"/>
</dbReference>
<reference evidence="2" key="2">
    <citation type="submission" date="2020-09" db="EMBL/GenBank/DDBJ databases">
        <authorList>
            <person name="Sun Q."/>
            <person name="Zhou Y."/>
        </authorList>
    </citation>
    <scope>NUCLEOTIDE SEQUENCE</scope>
    <source>
        <strain evidence="2">CGMCC 4.7403</strain>
    </source>
</reference>
<name>A0A919DBJ2_9ACTN</name>
<dbReference type="EMBL" id="BNAT01000017">
    <property type="protein sequence ID" value="GHE31868.1"/>
    <property type="molecule type" value="Genomic_DNA"/>
</dbReference>
<reference evidence="2" key="1">
    <citation type="journal article" date="2014" name="Int. J. Syst. Evol. Microbiol.">
        <title>Complete genome sequence of Corynebacterium casei LMG S-19264T (=DSM 44701T), isolated from a smear-ripened cheese.</title>
        <authorList>
            <consortium name="US DOE Joint Genome Institute (JGI-PGF)"/>
            <person name="Walter F."/>
            <person name="Albersmeier A."/>
            <person name="Kalinowski J."/>
            <person name="Ruckert C."/>
        </authorList>
    </citation>
    <scope>NUCLEOTIDE SEQUENCE</scope>
    <source>
        <strain evidence="2">CGMCC 4.7403</strain>
    </source>
</reference>
<dbReference type="GO" id="GO:0006281">
    <property type="term" value="P:DNA repair"/>
    <property type="evidence" value="ECO:0007669"/>
    <property type="project" value="TreeGrafter"/>
</dbReference>
<dbReference type="Proteomes" id="UP000603227">
    <property type="component" value="Unassembled WGS sequence"/>
</dbReference>
<sequence length="281" mass="30364">MVDNLDDTGEIDDDTGEIDDDTGEIDEAWDMLASARGVLFDFDGPICRLFPDGSSRGVADGLRELVAEHDLSDVLTEQARTDKDPHVVLRTVHGAREGRDLKELVERLETQTTVGELAAAEKASYTRKSHTPDADRLIRLLAGMGARLAVVTNNAESAADCYLRARGLREHFAYIHGRTTNPDLMKPHPDVVLRALRSLTLPAREAVMIGDTPTDVEAAAMAGVRFIGYGRNAEKRTRLRRAGAKVVLGSYAPLLGRAREGGADESRACFVGEGASRGAVG</sequence>
<comment type="caution">
    <text evidence="2">The sequence shown here is derived from an EMBL/GenBank/DDBJ whole genome shotgun (WGS) entry which is preliminary data.</text>
</comment>
<evidence type="ECO:0000313" key="2">
    <source>
        <dbReference type="EMBL" id="GHE31868.1"/>
    </source>
</evidence>
<dbReference type="GO" id="GO:0008967">
    <property type="term" value="F:phosphoglycolate phosphatase activity"/>
    <property type="evidence" value="ECO:0007669"/>
    <property type="project" value="TreeGrafter"/>
</dbReference>
<gene>
    <name evidence="2" type="ORF">GCM10017771_48390</name>
</gene>
<dbReference type="InterPro" id="IPR023214">
    <property type="entry name" value="HAD_sf"/>
</dbReference>
<dbReference type="GO" id="GO:0005829">
    <property type="term" value="C:cytosol"/>
    <property type="evidence" value="ECO:0007669"/>
    <property type="project" value="TreeGrafter"/>
</dbReference>
<evidence type="ECO:0000313" key="3">
    <source>
        <dbReference type="Proteomes" id="UP000603227"/>
    </source>
</evidence>
<dbReference type="PANTHER" id="PTHR43434:SF1">
    <property type="entry name" value="PHOSPHOGLYCOLATE PHOSPHATASE"/>
    <property type="match status" value="1"/>
</dbReference>
<dbReference type="Pfam" id="PF00702">
    <property type="entry name" value="Hydrolase"/>
    <property type="match status" value="1"/>
</dbReference>